<evidence type="ECO:0000313" key="2">
    <source>
        <dbReference type="Proteomes" id="UP001596957"/>
    </source>
</evidence>
<name>A0ABW2VWX1_9ACTN</name>
<accession>A0ABW2VWX1</accession>
<comment type="caution">
    <text evidence="1">The sequence shown here is derived from an EMBL/GenBank/DDBJ whole genome shotgun (WGS) entry which is preliminary data.</text>
</comment>
<dbReference type="EMBL" id="JBHTEC010000001">
    <property type="protein sequence ID" value="MFD0287369.1"/>
    <property type="molecule type" value="Genomic_DNA"/>
</dbReference>
<dbReference type="SUPFAM" id="SSF89372">
    <property type="entry name" value="Fucose-specific lectin"/>
    <property type="match status" value="1"/>
</dbReference>
<protein>
    <submittedName>
        <fullName evidence="1">Uncharacterized protein</fullName>
    </submittedName>
</protein>
<dbReference type="RefSeq" id="WP_381259194.1">
    <property type="nucleotide sequence ID" value="NZ_JBHTBI010000032.1"/>
</dbReference>
<reference evidence="2" key="1">
    <citation type="journal article" date="2019" name="Int. J. Syst. Evol. Microbiol.">
        <title>The Global Catalogue of Microorganisms (GCM) 10K type strain sequencing project: providing services to taxonomists for standard genome sequencing and annotation.</title>
        <authorList>
            <consortium name="The Broad Institute Genomics Platform"/>
            <consortium name="The Broad Institute Genome Sequencing Center for Infectious Disease"/>
            <person name="Wu L."/>
            <person name="Ma J."/>
        </authorList>
    </citation>
    <scope>NUCLEOTIDE SEQUENCE [LARGE SCALE GENOMIC DNA]</scope>
    <source>
        <strain evidence="2">CGMCC 4.7198</strain>
    </source>
</reference>
<proteinExistence type="predicted"/>
<gene>
    <name evidence="1" type="ORF">ACFQZP_38005</name>
</gene>
<dbReference type="Proteomes" id="UP001596957">
    <property type="component" value="Unassembled WGS sequence"/>
</dbReference>
<keyword evidence="2" id="KW-1185">Reference proteome</keyword>
<sequence>MAHFRRASAADGWSQLGTFGQGAAEAPCLIEGTYGAGDETGVGNFELCVPVAGGHIEHWWRYNASPGPWNRSAVFGSDIRRVLGLLQSTYATNLELIAERTEGRCQHYWRDGAGWHAGPIIT</sequence>
<organism evidence="1 2">
    <name type="scientific">Streptomyces lutosisoli</name>
    <dbReference type="NCBI Taxonomy" id="2665721"/>
    <lineage>
        <taxon>Bacteria</taxon>
        <taxon>Bacillati</taxon>
        <taxon>Actinomycetota</taxon>
        <taxon>Actinomycetes</taxon>
        <taxon>Kitasatosporales</taxon>
        <taxon>Streptomycetaceae</taxon>
        <taxon>Streptomyces</taxon>
    </lineage>
</organism>
<evidence type="ECO:0000313" key="1">
    <source>
        <dbReference type="EMBL" id="MFD0287369.1"/>
    </source>
</evidence>